<evidence type="ECO:0000256" key="1">
    <source>
        <dbReference type="SAM" id="Phobius"/>
    </source>
</evidence>
<dbReference type="InterPro" id="IPR014807">
    <property type="entry name" value="Coa1"/>
</dbReference>
<dbReference type="GeneTree" id="ENSGT00440000033985"/>
<keyword evidence="1" id="KW-0812">Transmembrane</keyword>
<keyword evidence="1" id="KW-1133">Transmembrane helix</keyword>
<dbReference type="Proteomes" id="UP000694387">
    <property type="component" value="Chromosome 1"/>
</dbReference>
<dbReference type="Ensembl" id="ENSEAST00005066860.1">
    <property type="protein sequence ID" value="ENSEASP00005040183.1"/>
    <property type="gene ID" value="ENSEASG00005029281.1"/>
</dbReference>
<proteinExistence type="predicted"/>
<dbReference type="PANTHER" id="PTHR47148">
    <property type="entry name" value="CYTOCHROME C OXIDASE ASSEMBLY FACTOR 1 HOMOLOG"/>
    <property type="match status" value="1"/>
</dbReference>
<evidence type="ECO:0000313" key="2">
    <source>
        <dbReference type="Ensembl" id="ENSEASP00005040183.1"/>
    </source>
</evidence>
<reference evidence="2" key="3">
    <citation type="submission" date="2025-09" db="UniProtKB">
        <authorList>
            <consortium name="Ensembl"/>
        </authorList>
    </citation>
    <scope>IDENTIFICATION</scope>
</reference>
<keyword evidence="1" id="KW-0472">Membrane</keyword>
<reference evidence="2" key="2">
    <citation type="submission" date="2025-08" db="UniProtKB">
        <authorList>
            <consortium name="Ensembl"/>
        </authorList>
    </citation>
    <scope>IDENTIFICATION</scope>
</reference>
<protein>
    <submittedName>
        <fullName evidence="2">Cytochrome c oxidase assembly factor 1</fullName>
    </submittedName>
</protein>
<dbReference type="GO" id="GO:0005743">
    <property type="term" value="C:mitochondrial inner membrane"/>
    <property type="evidence" value="ECO:0007669"/>
    <property type="project" value="Ensembl"/>
</dbReference>
<dbReference type="AlphaFoldDB" id="A0A9L0IH17"/>
<gene>
    <name evidence="2" type="primary">COA1</name>
</gene>
<dbReference type="GO" id="GO:0005829">
    <property type="term" value="C:cytosol"/>
    <property type="evidence" value="ECO:0007669"/>
    <property type="project" value="Ensembl"/>
</dbReference>
<organism evidence="2 3">
    <name type="scientific">Equus asinus</name>
    <name type="common">Donkey</name>
    <name type="synonym">Equus africanus asinus</name>
    <dbReference type="NCBI Taxonomy" id="9793"/>
    <lineage>
        <taxon>Eukaryota</taxon>
        <taxon>Metazoa</taxon>
        <taxon>Chordata</taxon>
        <taxon>Craniata</taxon>
        <taxon>Vertebrata</taxon>
        <taxon>Euteleostomi</taxon>
        <taxon>Mammalia</taxon>
        <taxon>Eutheria</taxon>
        <taxon>Laurasiatheria</taxon>
        <taxon>Perissodactyla</taxon>
        <taxon>Equidae</taxon>
        <taxon>Equus</taxon>
    </lineage>
</organism>
<accession>A0A9L0IH17</accession>
<dbReference type="Pfam" id="PF08695">
    <property type="entry name" value="Coa1"/>
    <property type="match status" value="1"/>
</dbReference>
<dbReference type="GO" id="GO:0033617">
    <property type="term" value="P:mitochondrial respiratory chain complex IV assembly"/>
    <property type="evidence" value="ECO:0007669"/>
    <property type="project" value="Ensembl"/>
</dbReference>
<keyword evidence="3" id="KW-1185">Reference proteome</keyword>
<evidence type="ECO:0000313" key="3">
    <source>
        <dbReference type="Proteomes" id="UP000694387"/>
    </source>
</evidence>
<dbReference type="PANTHER" id="PTHR47148:SF1">
    <property type="entry name" value="CYTOCHROME C OXIDASE ASSEMBLY FACTOR 1 HOMOLOG"/>
    <property type="match status" value="1"/>
</dbReference>
<sequence>ASWHRMSMPLQKLVLFGSMVAGGSCTLIYYLIQSEASYYQSALEQLHSRPEALEALGPPLSVHYLHLTDRYNFVDIADAQLKIPVSGSKSEGHLYVSSSRDAPFKRWHLQEVFLQLKDGQQIPVFKRSAENGDEGKKD</sequence>
<name>A0A9L0IH17_EQUAS</name>
<reference evidence="2 3" key="1">
    <citation type="journal article" date="2020" name="Nat. Commun.">
        <title>Donkey genomes provide new insights into domestication and selection for coat color.</title>
        <authorList>
            <person name="Wang"/>
            <person name="C."/>
            <person name="Li"/>
            <person name="H."/>
            <person name="Guo"/>
            <person name="Y."/>
            <person name="Huang"/>
            <person name="J."/>
            <person name="Sun"/>
            <person name="Y."/>
            <person name="Min"/>
            <person name="J."/>
            <person name="Wang"/>
            <person name="J."/>
            <person name="Fang"/>
            <person name="X."/>
            <person name="Zhao"/>
            <person name="Z."/>
            <person name="Wang"/>
            <person name="S."/>
            <person name="Zhang"/>
            <person name="Y."/>
            <person name="Liu"/>
            <person name="Q."/>
            <person name="Jiang"/>
            <person name="Q."/>
            <person name="Wang"/>
            <person name="X."/>
            <person name="Guo"/>
            <person name="Y."/>
            <person name="Yang"/>
            <person name="C."/>
            <person name="Wang"/>
            <person name="Y."/>
            <person name="Tian"/>
            <person name="F."/>
            <person name="Zhuang"/>
            <person name="G."/>
            <person name="Fan"/>
            <person name="Y."/>
            <person name="Gao"/>
            <person name="Q."/>
            <person name="Li"/>
            <person name="Y."/>
            <person name="Ju"/>
            <person name="Z."/>
            <person name="Li"/>
            <person name="J."/>
            <person name="Li"/>
            <person name="R."/>
            <person name="Hou"/>
            <person name="M."/>
            <person name="Yang"/>
            <person name="G."/>
            <person name="Liu"/>
            <person name="G."/>
            <person name="Liu"/>
            <person name="W."/>
            <person name="Guo"/>
            <person name="J."/>
            <person name="Pan"/>
            <person name="S."/>
            <person name="Fan"/>
            <person name="G."/>
            <person name="Zhang"/>
            <person name="W."/>
            <person name="Zhang"/>
            <person name="R."/>
            <person name="Yu"/>
            <person name="J."/>
            <person name="Zhang"/>
            <person name="X."/>
            <person name="Yin"/>
            <person name="Q."/>
            <person name="Ji"/>
            <person name="C."/>
            <person name="Jin"/>
            <person name="Y."/>
            <person name="Yue"/>
            <person name="G."/>
            <person name="Liu"/>
            <person name="M."/>
            <person name="Xu"/>
            <person name="J."/>
            <person name="Liu"/>
            <person name="S."/>
            <person name="Jordana"/>
            <person name="J."/>
            <person name="Noce"/>
            <person name="A."/>
            <person name="Amills"/>
            <person name="M."/>
            <person name="Wu"/>
            <person name="D.D."/>
            <person name="Li"/>
            <person name="S."/>
            <person name="Zhou"/>
            <person name="X. and Zhong"/>
            <person name="J."/>
        </authorList>
    </citation>
    <scope>NUCLEOTIDE SEQUENCE [LARGE SCALE GENOMIC DNA]</scope>
</reference>
<feature type="transmembrane region" description="Helical" evidence="1">
    <location>
        <begin position="12"/>
        <end position="32"/>
    </location>
</feature>
<dbReference type="GO" id="GO:0032981">
    <property type="term" value="P:mitochondrial respiratory chain complex I assembly"/>
    <property type="evidence" value="ECO:0007669"/>
    <property type="project" value="Ensembl"/>
</dbReference>